<dbReference type="InterPro" id="IPR014189">
    <property type="entry name" value="Quinone_OxRdtase_PIG3"/>
</dbReference>
<comment type="caution">
    <text evidence="6">The sequence shown here is derived from an EMBL/GenBank/DDBJ whole genome shotgun (WGS) entry which is preliminary data.</text>
</comment>
<dbReference type="CDD" id="cd05276">
    <property type="entry name" value="p53_inducible_oxidoreductase"/>
    <property type="match status" value="1"/>
</dbReference>
<dbReference type="PANTHER" id="PTHR48106">
    <property type="entry name" value="QUINONE OXIDOREDUCTASE PIG3-RELATED"/>
    <property type="match status" value="1"/>
</dbReference>
<keyword evidence="7" id="KW-1185">Reference proteome</keyword>
<feature type="coiled-coil region" evidence="3">
    <location>
        <begin position="428"/>
        <end position="462"/>
    </location>
</feature>
<dbReference type="Gene3D" id="3.90.180.10">
    <property type="entry name" value="Medium-chain alcohol dehydrogenases, catalytic domain"/>
    <property type="match status" value="1"/>
</dbReference>
<reference evidence="6 7" key="3">
    <citation type="journal article" date="2015" name="Genome Announc.">
        <title>Draft Genome Sequence of the Archiascomycetous Yeast Saitoella complicata.</title>
        <authorList>
            <person name="Yamauchi K."/>
            <person name="Kondo S."/>
            <person name="Hamamoto M."/>
            <person name="Takahashi Y."/>
            <person name="Ogura Y."/>
            <person name="Hayashi T."/>
            <person name="Nishida H."/>
        </authorList>
    </citation>
    <scope>NUCLEOTIDE SEQUENCE [LARGE SCALE GENOMIC DNA]</scope>
    <source>
        <strain evidence="6 7">NRRL Y-17804</strain>
    </source>
</reference>
<dbReference type="SUPFAM" id="SSF51735">
    <property type="entry name" value="NAD(P)-binding Rossmann-fold domains"/>
    <property type="match status" value="1"/>
</dbReference>
<dbReference type="NCBIfam" id="TIGR02824">
    <property type="entry name" value="quinone_pig3"/>
    <property type="match status" value="1"/>
</dbReference>
<dbReference type="GO" id="GO:0070402">
    <property type="term" value="F:NADPH binding"/>
    <property type="evidence" value="ECO:0007669"/>
    <property type="project" value="TreeGrafter"/>
</dbReference>
<dbReference type="GO" id="GO:0016651">
    <property type="term" value="F:oxidoreductase activity, acting on NAD(P)H"/>
    <property type="evidence" value="ECO:0007669"/>
    <property type="project" value="TreeGrafter"/>
</dbReference>
<dbReference type="AlphaFoldDB" id="A0A0E9NJD8"/>
<name>A0A0E9NJD8_SAICN</name>
<proteinExistence type="predicted"/>
<dbReference type="InterPro" id="IPR013149">
    <property type="entry name" value="ADH-like_C"/>
</dbReference>
<accession>A0A0E9NJD8</accession>
<keyword evidence="1" id="KW-0521">NADP</keyword>
<evidence type="ECO:0000256" key="3">
    <source>
        <dbReference type="SAM" id="Coils"/>
    </source>
</evidence>
<dbReference type="Gene3D" id="3.40.50.720">
    <property type="entry name" value="NAD(P)-binding Rossmann-like Domain"/>
    <property type="match status" value="1"/>
</dbReference>
<dbReference type="Proteomes" id="UP000033140">
    <property type="component" value="Unassembled WGS sequence"/>
</dbReference>
<dbReference type="InterPro" id="IPR020843">
    <property type="entry name" value="ER"/>
</dbReference>
<evidence type="ECO:0000259" key="5">
    <source>
        <dbReference type="SMART" id="SM00829"/>
    </source>
</evidence>
<dbReference type="PANTHER" id="PTHR48106:SF18">
    <property type="entry name" value="QUINONE OXIDOREDUCTASE PIG3"/>
    <property type="match status" value="1"/>
</dbReference>
<feature type="compositionally biased region" description="Low complexity" evidence="4">
    <location>
        <begin position="222"/>
        <end position="244"/>
    </location>
</feature>
<evidence type="ECO:0000256" key="4">
    <source>
        <dbReference type="SAM" id="MobiDB-lite"/>
    </source>
</evidence>
<protein>
    <recommendedName>
        <fullName evidence="5">Enoyl reductase (ER) domain-containing protein</fullName>
    </recommendedName>
</protein>
<feature type="domain" description="Enoyl reductase (ER)" evidence="5">
    <location>
        <begin position="789"/>
        <end position="1108"/>
    </location>
</feature>
<gene>
    <name evidence="6" type="ORF">G7K_4049-t1</name>
</gene>
<organism evidence="6 7">
    <name type="scientific">Saitoella complicata (strain BCRC 22490 / CBS 7301 / JCM 7358 / NBRC 10748 / NRRL Y-17804)</name>
    <dbReference type="NCBI Taxonomy" id="698492"/>
    <lineage>
        <taxon>Eukaryota</taxon>
        <taxon>Fungi</taxon>
        <taxon>Dikarya</taxon>
        <taxon>Ascomycota</taxon>
        <taxon>Taphrinomycotina</taxon>
        <taxon>Taphrinomycotina incertae sedis</taxon>
        <taxon>Saitoella</taxon>
    </lineage>
</organism>
<dbReference type="InterPro" id="IPR036291">
    <property type="entry name" value="NAD(P)-bd_dom_sf"/>
</dbReference>
<dbReference type="InterPro" id="IPR013154">
    <property type="entry name" value="ADH-like_N"/>
</dbReference>
<dbReference type="Pfam" id="PF08240">
    <property type="entry name" value="ADH_N"/>
    <property type="match status" value="1"/>
</dbReference>
<evidence type="ECO:0000256" key="2">
    <source>
        <dbReference type="ARBA" id="ARBA00023002"/>
    </source>
</evidence>
<evidence type="ECO:0000313" key="7">
    <source>
        <dbReference type="Proteomes" id="UP000033140"/>
    </source>
</evidence>
<reference evidence="6 7" key="1">
    <citation type="journal article" date="2011" name="J. Gen. Appl. Microbiol.">
        <title>Draft genome sequencing of the enigmatic yeast Saitoella complicata.</title>
        <authorList>
            <person name="Nishida H."/>
            <person name="Hamamoto M."/>
            <person name="Sugiyama J."/>
        </authorList>
    </citation>
    <scope>NUCLEOTIDE SEQUENCE [LARGE SCALE GENOMIC DNA]</scope>
    <source>
        <strain evidence="6 7">NRRL Y-17804</strain>
    </source>
</reference>
<dbReference type="SMART" id="SM00829">
    <property type="entry name" value="PKS_ER"/>
    <property type="match status" value="1"/>
</dbReference>
<keyword evidence="3" id="KW-0175">Coiled coil</keyword>
<feature type="region of interest" description="Disordered" evidence="4">
    <location>
        <begin position="222"/>
        <end position="253"/>
    </location>
</feature>
<dbReference type="EMBL" id="BACD03000027">
    <property type="protein sequence ID" value="GAO49913.1"/>
    <property type="molecule type" value="Genomic_DNA"/>
</dbReference>
<sequence>MEPEEIIFVRILILDLHCAARARDRRDSYNCYRIPALQSTTIDRDPRAQTRPANAHGPLTRIPARILATRAHPSIALTPSTVIIMQRSRQPFQHCLIRPPSRHSCSRSYGDSAAGLLGGASVGMLGGSVDEEGWVLRLKERKILFWDRGPRRNIGHEVAVNDQGRKSLSYNPGLVLPFFTFTSTTLTHHQHPQLQLQLRGQLLSAMTSVDYNHQRRSTLHLPSLSLSSSSSSSSPAPSPHNSPSTLNPDINYYPTSSSYNHNMVARGYRNSSSAASSKFLPSPISPTFGGHISPLSPTGTFGVKEACYLGRGSQASTMYTGTSLSHSLVEITEDSVSPRSQKISQRVSLGAVAGSGPNVVPVGAGIGRVGMLRQRRESKFSDYDTEEERSVRHSYVTTTSTDDTDNELDAGCLDAEDAEDLEDVGWDAQALLQCLRRQSLQIRQLQKEMRVLERRVASVDLSSSTAAAAGALSTRDASFGSGHLCMSAYSHGGSMSVEVDSPVVRERRPTLPPSPPQSAHDLKLRQLPLSQGNFLTMDSEVEDVEEEQEPVIPPPPLPPHRASIANGLMLPPARSGSISIAFPVPQRGSIAIPSVSRDRMSSVALGRERMGSVVSRAMSIVSAVRAASEYQGSEYEYSVSPGTDVAGIGAWFEREEVREEEQEEEREFNRDGWWESQVKGAYWDGESVSPRILYDEGLLEVYTPKVNRSWSFTTYGTRAQTVDKTPLKNATHQGYRESTLDSRTHDIYDSYAQLARIRKQPYTGLGNQLQQITITMSTMKAVDVKDGKGPKENLHITDIEKPEPKEGQVLVKVKAFGLNRMDILQREGKYPLPPQAGPILGVEFAGDIVDLHSSVSSFKKGDKVFGLAYGGAYAEYIAVSAKMIMHIPDELNYIKAAGIPEVWFTATQALHMVGEVKKGDVVLIHAGASGVGLAAIQLAKAAGASKVFATAGTDDKCRLVEKLGATRGINYKTEDFAEVVLEETKDSQTPGANFILEFIGKDYWAKNMKAAARDAQIVFLAFMSGNIIPDADIGPILYKRLNIRGSTLRSRDAEYQGKLRDRVWEFAVPKIKTGEFDVVIDKVFGWEDIQEAHHRMESNSSGGGKIICTIDA</sequence>
<evidence type="ECO:0000256" key="1">
    <source>
        <dbReference type="ARBA" id="ARBA00022857"/>
    </source>
</evidence>
<keyword evidence="2" id="KW-0560">Oxidoreductase</keyword>
<dbReference type="STRING" id="698492.A0A0E9NJD8"/>
<dbReference type="SUPFAM" id="SSF50129">
    <property type="entry name" value="GroES-like"/>
    <property type="match status" value="1"/>
</dbReference>
<reference evidence="6 7" key="2">
    <citation type="journal article" date="2014" name="J. Gen. Appl. Microbiol.">
        <title>The early diverging ascomycetous budding yeast Saitoella complicata has three histone deacetylases belonging to the Clr6, Hos2, and Rpd3 lineages.</title>
        <authorList>
            <person name="Nishida H."/>
            <person name="Matsumoto T."/>
            <person name="Kondo S."/>
            <person name="Hamamoto M."/>
            <person name="Yoshikawa H."/>
        </authorList>
    </citation>
    <scope>NUCLEOTIDE SEQUENCE [LARGE SCALE GENOMIC DNA]</scope>
    <source>
        <strain evidence="6 7">NRRL Y-17804</strain>
    </source>
</reference>
<dbReference type="Pfam" id="PF00107">
    <property type="entry name" value="ADH_zinc_N"/>
    <property type="match status" value="1"/>
</dbReference>
<dbReference type="InterPro" id="IPR011032">
    <property type="entry name" value="GroES-like_sf"/>
</dbReference>
<evidence type="ECO:0000313" key="6">
    <source>
        <dbReference type="EMBL" id="GAO49913.1"/>
    </source>
</evidence>